<dbReference type="GO" id="GO:0008541">
    <property type="term" value="C:proteasome regulatory particle, lid subcomplex"/>
    <property type="evidence" value="ECO:0007669"/>
    <property type="project" value="UniProtKB-ARBA"/>
</dbReference>
<evidence type="ECO:0000259" key="1">
    <source>
        <dbReference type="SMART" id="SM00088"/>
    </source>
</evidence>
<dbReference type="AlphaFoldDB" id="A0A7D9H2B6"/>
<protein>
    <submittedName>
        <fullName evidence="2">DEBR0S3_16556g1_1</fullName>
    </submittedName>
</protein>
<dbReference type="InterPro" id="IPR000717">
    <property type="entry name" value="PCI_dom"/>
</dbReference>
<sequence>MDGLFKCNNMMEALRIATECTSRMNDGEIVDIIKDKLRSGVRQSCFTMESICALMEVLTQRSGRVDDMKPVYDYFHGIGESAVVYLSVCLVLMAQLAFEKEHDIPRASSILSSVNPLQLEKSPSVFLVRCYLLKSSTTDGSDLTQKARLLDKGLEHFKASKHGMSANQRNRLMFKLLYQRCKVFQDGQRLVDCLNESLRILKLYSSYPEYFSTSQQFLDNLHSLVHLFLCIPYCLAKVRALQEFGRLICSCSESGDSGELQTWLKDAMKPEIMRNVICSMALSKVIRMDSADLDRILHCKYPEQKQYLQIRKNLLVSNIVVMSKNFKSVKISTMCELMGMEGEEAAVEELLVDMILNVIIRAQIDDATGAVRFESNGKSVNWKVKVADALVEVNNVYRDVK</sequence>
<evidence type="ECO:0000313" key="3">
    <source>
        <dbReference type="Proteomes" id="UP000478008"/>
    </source>
</evidence>
<dbReference type="Proteomes" id="UP000478008">
    <property type="component" value="Unassembled WGS sequence"/>
</dbReference>
<keyword evidence="3" id="KW-1185">Reference proteome</keyword>
<dbReference type="EMBL" id="CABFWN010000003">
    <property type="protein sequence ID" value="VUG18647.1"/>
    <property type="molecule type" value="Genomic_DNA"/>
</dbReference>
<dbReference type="SUPFAM" id="SSF46785">
    <property type="entry name" value="Winged helix' DNA-binding domain"/>
    <property type="match status" value="1"/>
</dbReference>
<name>A0A7D9H2B6_DEKBR</name>
<proteinExistence type="predicted"/>
<evidence type="ECO:0000313" key="2">
    <source>
        <dbReference type="EMBL" id="VUG18647.1"/>
    </source>
</evidence>
<organism evidence="2 3">
    <name type="scientific">Dekkera bruxellensis</name>
    <name type="common">Brettanomyces custersii</name>
    <dbReference type="NCBI Taxonomy" id="5007"/>
    <lineage>
        <taxon>Eukaryota</taxon>
        <taxon>Fungi</taxon>
        <taxon>Dikarya</taxon>
        <taxon>Ascomycota</taxon>
        <taxon>Saccharomycotina</taxon>
        <taxon>Pichiomycetes</taxon>
        <taxon>Pichiales</taxon>
        <taxon>Pichiaceae</taxon>
        <taxon>Brettanomyces</taxon>
    </lineage>
</organism>
<feature type="domain" description="PCI" evidence="1">
    <location>
        <begin position="305"/>
        <end position="389"/>
    </location>
</feature>
<dbReference type="Pfam" id="PF01399">
    <property type="entry name" value="PCI"/>
    <property type="match status" value="1"/>
</dbReference>
<dbReference type="InterPro" id="IPR036390">
    <property type="entry name" value="WH_DNA-bd_sf"/>
</dbReference>
<gene>
    <name evidence="2" type="ORF">DEBR0S3_16556G</name>
</gene>
<dbReference type="InterPro" id="IPR036388">
    <property type="entry name" value="WH-like_DNA-bd_sf"/>
</dbReference>
<dbReference type="SMART" id="SM00088">
    <property type="entry name" value="PINT"/>
    <property type="match status" value="1"/>
</dbReference>
<reference evidence="2 3" key="1">
    <citation type="submission" date="2019-07" db="EMBL/GenBank/DDBJ databases">
        <authorList>
            <person name="Friedrich A."/>
            <person name="Schacherer J."/>
        </authorList>
    </citation>
    <scope>NUCLEOTIDE SEQUENCE [LARGE SCALE GENOMIC DNA]</scope>
</reference>
<dbReference type="Gene3D" id="1.10.10.10">
    <property type="entry name" value="Winged helix-like DNA-binding domain superfamily/Winged helix DNA-binding domain"/>
    <property type="match status" value="1"/>
</dbReference>
<accession>A0A7D9H2B6</accession>